<keyword evidence="4" id="KW-0238">DNA-binding</keyword>
<evidence type="ECO:0000256" key="2">
    <source>
        <dbReference type="ARBA" id="ARBA00022737"/>
    </source>
</evidence>
<dbReference type="CDD" id="cd00167">
    <property type="entry name" value="SANT"/>
    <property type="match status" value="2"/>
</dbReference>
<keyword evidence="5" id="KW-0804">Transcription</keyword>
<evidence type="ECO:0000313" key="10">
    <source>
        <dbReference type="EMBL" id="PWA88612.1"/>
    </source>
</evidence>
<evidence type="ECO:0000256" key="5">
    <source>
        <dbReference type="ARBA" id="ARBA00023163"/>
    </source>
</evidence>
<keyword evidence="2" id="KW-0677">Repeat</keyword>
<evidence type="ECO:0008006" key="12">
    <source>
        <dbReference type="Google" id="ProtNLM"/>
    </source>
</evidence>
<dbReference type="PROSITE" id="PS50090">
    <property type="entry name" value="MYB_LIKE"/>
    <property type="match status" value="2"/>
</dbReference>
<feature type="domain" description="Myb-like" evidence="8">
    <location>
        <begin position="35"/>
        <end position="86"/>
    </location>
</feature>
<keyword evidence="11" id="KW-1185">Reference proteome</keyword>
<dbReference type="EMBL" id="PKPP01000795">
    <property type="protein sequence ID" value="PWA88612.1"/>
    <property type="molecule type" value="Genomic_DNA"/>
</dbReference>
<keyword evidence="6" id="KW-0539">Nucleus</keyword>
<comment type="subcellular location">
    <subcellularLocation>
        <location evidence="1">Nucleus</location>
    </subcellularLocation>
</comment>
<evidence type="ECO:0000259" key="8">
    <source>
        <dbReference type="PROSITE" id="PS50090"/>
    </source>
</evidence>
<keyword evidence="3" id="KW-0805">Transcription regulation</keyword>
<dbReference type="PANTHER" id="PTHR45614:SF25">
    <property type="entry name" value="MYB PROTEIN"/>
    <property type="match status" value="1"/>
</dbReference>
<dbReference type="Pfam" id="PF00249">
    <property type="entry name" value="Myb_DNA-binding"/>
    <property type="match status" value="2"/>
</dbReference>
<feature type="domain" description="HTH myb-type" evidence="9">
    <location>
        <begin position="92"/>
        <end position="141"/>
    </location>
</feature>
<dbReference type="InterPro" id="IPR050560">
    <property type="entry name" value="MYB_TF"/>
</dbReference>
<feature type="domain" description="Myb-like" evidence="8">
    <location>
        <begin position="87"/>
        <end position="137"/>
    </location>
</feature>
<evidence type="ECO:0000256" key="7">
    <source>
        <dbReference type="SAM" id="MobiDB-lite"/>
    </source>
</evidence>
<accession>A0A2U1PSB8</accession>
<feature type="region of interest" description="Disordered" evidence="7">
    <location>
        <begin position="16"/>
        <end position="38"/>
    </location>
</feature>
<sequence>MNDNNNSSPMVEEMNTNTITVTDSSPESDVAVGEKKSKVRGPWSQEEDVILGDLVSKFGARNWSLIARGIPGRSGKSCRLRWCNQLDPALERKPFTDAEDRIIVEAHAKYGNKWAIIAKLLRGRTDNAIKNHWNSTLRKKLIRPMSMFPSGTQINTNINYNHHLDTPTKASSEDTLSHENIDQSKPSELQDVTGMEVSNYHVSVDPSLTHQTLFRPTPHVGAFSVCAPPNGIQNRESRAVHSTPGPLIEACKPESIGCKFLKGFSAECVIPSRCGHGCCSGSGHGSKSQTSLLGPDFVDYEELAPFSNKELATIAADLNSIAWIKSGLEKPGATQPQSHIALPVEGLS</sequence>
<dbReference type="InterPro" id="IPR001005">
    <property type="entry name" value="SANT/Myb"/>
</dbReference>
<dbReference type="SUPFAM" id="SSF46689">
    <property type="entry name" value="Homeodomain-like"/>
    <property type="match status" value="1"/>
</dbReference>
<dbReference type="GO" id="GO:0000981">
    <property type="term" value="F:DNA-binding transcription factor activity, RNA polymerase II-specific"/>
    <property type="evidence" value="ECO:0007669"/>
    <property type="project" value="TreeGrafter"/>
</dbReference>
<dbReference type="SMART" id="SM00717">
    <property type="entry name" value="SANT"/>
    <property type="match status" value="2"/>
</dbReference>
<dbReference type="PANTHER" id="PTHR45614">
    <property type="entry name" value="MYB PROTEIN-RELATED"/>
    <property type="match status" value="1"/>
</dbReference>
<comment type="caution">
    <text evidence="10">The sequence shown here is derived from an EMBL/GenBank/DDBJ whole genome shotgun (WGS) entry which is preliminary data.</text>
</comment>
<protein>
    <recommendedName>
        <fullName evidence="12">Homeodomain-like protein</fullName>
    </recommendedName>
</protein>
<dbReference type="STRING" id="35608.A0A2U1PSB8"/>
<evidence type="ECO:0000259" key="9">
    <source>
        <dbReference type="PROSITE" id="PS51294"/>
    </source>
</evidence>
<dbReference type="GO" id="GO:0000978">
    <property type="term" value="F:RNA polymerase II cis-regulatory region sequence-specific DNA binding"/>
    <property type="evidence" value="ECO:0007669"/>
    <property type="project" value="TreeGrafter"/>
</dbReference>
<name>A0A2U1PSB8_ARTAN</name>
<evidence type="ECO:0000256" key="4">
    <source>
        <dbReference type="ARBA" id="ARBA00023125"/>
    </source>
</evidence>
<feature type="region of interest" description="Disordered" evidence="7">
    <location>
        <begin position="160"/>
        <end position="189"/>
    </location>
</feature>
<evidence type="ECO:0000313" key="11">
    <source>
        <dbReference type="Proteomes" id="UP000245207"/>
    </source>
</evidence>
<evidence type="ECO:0000256" key="1">
    <source>
        <dbReference type="ARBA" id="ARBA00004123"/>
    </source>
</evidence>
<dbReference type="FunFam" id="1.10.10.60:FF:000060">
    <property type="entry name" value="MYB transcription factor"/>
    <property type="match status" value="1"/>
</dbReference>
<feature type="compositionally biased region" description="Basic and acidic residues" evidence="7">
    <location>
        <begin position="162"/>
        <end position="182"/>
    </location>
</feature>
<gene>
    <name evidence="10" type="ORF">CTI12_AA118500</name>
</gene>
<dbReference type="OrthoDB" id="2143914at2759"/>
<feature type="domain" description="HTH myb-type" evidence="9">
    <location>
        <begin position="35"/>
        <end position="90"/>
    </location>
</feature>
<evidence type="ECO:0000256" key="3">
    <source>
        <dbReference type="ARBA" id="ARBA00023015"/>
    </source>
</evidence>
<reference evidence="10 11" key="1">
    <citation type="journal article" date="2018" name="Mol. Plant">
        <title>The genome of Artemisia annua provides insight into the evolution of Asteraceae family and artemisinin biosynthesis.</title>
        <authorList>
            <person name="Shen Q."/>
            <person name="Zhang L."/>
            <person name="Liao Z."/>
            <person name="Wang S."/>
            <person name="Yan T."/>
            <person name="Shi P."/>
            <person name="Liu M."/>
            <person name="Fu X."/>
            <person name="Pan Q."/>
            <person name="Wang Y."/>
            <person name="Lv Z."/>
            <person name="Lu X."/>
            <person name="Zhang F."/>
            <person name="Jiang W."/>
            <person name="Ma Y."/>
            <person name="Chen M."/>
            <person name="Hao X."/>
            <person name="Li L."/>
            <person name="Tang Y."/>
            <person name="Lv G."/>
            <person name="Zhou Y."/>
            <person name="Sun X."/>
            <person name="Brodelius P.E."/>
            <person name="Rose J.K.C."/>
            <person name="Tang K."/>
        </authorList>
    </citation>
    <scope>NUCLEOTIDE SEQUENCE [LARGE SCALE GENOMIC DNA]</scope>
    <source>
        <strain evidence="11">cv. Huhao1</strain>
        <tissue evidence="10">Leaf</tissue>
    </source>
</reference>
<dbReference type="InterPro" id="IPR017930">
    <property type="entry name" value="Myb_dom"/>
</dbReference>
<evidence type="ECO:0000256" key="6">
    <source>
        <dbReference type="ARBA" id="ARBA00023242"/>
    </source>
</evidence>
<dbReference type="PROSITE" id="PS51294">
    <property type="entry name" value="HTH_MYB"/>
    <property type="match status" value="2"/>
</dbReference>
<dbReference type="InterPro" id="IPR009057">
    <property type="entry name" value="Homeodomain-like_sf"/>
</dbReference>
<dbReference type="GO" id="GO:0005634">
    <property type="term" value="C:nucleus"/>
    <property type="evidence" value="ECO:0007669"/>
    <property type="project" value="UniProtKB-SubCell"/>
</dbReference>
<organism evidence="10 11">
    <name type="scientific">Artemisia annua</name>
    <name type="common">Sweet wormwood</name>
    <dbReference type="NCBI Taxonomy" id="35608"/>
    <lineage>
        <taxon>Eukaryota</taxon>
        <taxon>Viridiplantae</taxon>
        <taxon>Streptophyta</taxon>
        <taxon>Embryophyta</taxon>
        <taxon>Tracheophyta</taxon>
        <taxon>Spermatophyta</taxon>
        <taxon>Magnoliopsida</taxon>
        <taxon>eudicotyledons</taxon>
        <taxon>Gunneridae</taxon>
        <taxon>Pentapetalae</taxon>
        <taxon>asterids</taxon>
        <taxon>campanulids</taxon>
        <taxon>Asterales</taxon>
        <taxon>Asteraceae</taxon>
        <taxon>Asteroideae</taxon>
        <taxon>Anthemideae</taxon>
        <taxon>Artemisiinae</taxon>
        <taxon>Artemisia</taxon>
    </lineage>
</organism>
<dbReference type="AlphaFoldDB" id="A0A2U1PSB8"/>
<dbReference type="Gene3D" id="1.10.10.60">
    <property type="entry name" value="Homeodomain-like"/>
    <property type="match status" value="2"/>
</dbReference>
<proteinExistence type="predicted"/>
<feature type="compositionally biased region" description="Polar residues" evidence="7">
    <location>
        <begin position="16"/>
        <end position="27"/>
    </location>
</feature>
<dbReference type="Proteomes" id="UP000245207">
    <property type="component" value="Unassembled WGS sequence"/>
</dbReference>